<protein>
    <submittedName>
        <fullName evidence="1">Uncharacterized protein</fullName>
    </submittedName>
</protein>
<reference evidence="1 2" key="1">
    <citation type="submission" date="2018-10" db="EMBL/GenBank/DDBJ databases">
        <title>Genome assembly for a Yunnan-Guizhou Plateau 3E fish, Anabarilius grahami (Regan), and its evolutionary and genetic applications.</title>
        <authorList>
            <person name="Jiang W."/>
        </authorList>
    </citation>
    <scope>NUCLEOTIDE SEQUENCE [LARGE SCALE GENOMIC DNA]</scope>
    <source>
        <strain evidence="1">AG-KIZ</strain>
        <tissue evidence="1">Muscle</tissue>
    </source>
</reference>
<proteinExistence type="predicted"/>
<accession>A0A3N0YHE7</accession>
<dbReference type="AlphaFoldDB" id="A0A3N0YHE7"/>
<dbReference type="OrthoDB" id="8948664at2759"/>
<evidence type="ECO:0000313" key="2">
    <source>
        <dbReference type="Proteomes" id="UP000281406"/>
    </source>
</evidence>
<dbReference type="EMBL" id="RJVU01042551">
    <property type="protein sequence ID" value="ROL45669.1"/>
    <property type="molecule type" value="Genomic_DNA"/>
</dbReference>
<gene>
    <name evidence="1" type="ORF">DPX16_17785</name>
</gene>
<dbReference type="Proteomes" id="UP000281406">
    <property type="component" value="Unassembled WGS sequence"/>
</dbReference>
<name>A0A3N0YHE7_ANAGA</name>
<keyword evidence="2" id="KW-1185">Reference proteome</keyword>
<sequence>MAVEEEEGEPSETSRPPCPAYVELLEVMEHASGRLQLPWERVKKGDADGLANSSFPTIIRQCPEYTAVGQAGAALHTMAVLQAYQADLPKDLDQGQGLSPEAVEELRRTTDLALWATKQTAASVERSMAAMVATERHLWLNIADIGEKEKGFLLDAPVSPSELFGTSVKAVVGKFIEAKACSAFKTCITLRSHSGPRHLPSPFFFRLLSNDKILPGRFLEKGN</sequence>
<comment type="caution">
    <text evidence="1">The sequence shown here is derived from an EMBL/GenBank/DDBJ whole genome shotgun (WGS) entry which is preliminary data.</text>
</comment>
<organism evidence="1 2">
    <name type="scientific">Anabarilius grahami</name>
    <name type="common">Kanglang fish</name>
    <name type="synonym">Barilius grahami</name>
    <dbReference type="NCBI Taxonomy" id="495550"/>
    <lineage>
        <taxon>Eukaryota</taxon>
        <taxon>Metazoa</taxon>
        <taxon>Chordata</taxon>
        <taxon>Craniata</taxon>
        <taxon>Vertebrata</taxon>
        <taxon>Euteleostomi</taxon>
        <taxon>Actinopterygii</taxon>
        <taxon>Neopterygii</taxon>
        <taxon>Teleostei</taxon>
        <taxon>Ostariophysi</taxon>
        <taxon>Cypriniformes</taxon>
        <taxon>Xenocyprididae</taxon>
        <taxon>Xenocypridinae</taxon>
        <taxon>Xenocypridinae incertae sedis</taxon>
        <taxon>Anabarilius</taxon>
    </lineage>
</organism>
<evidence type="ECO:0000313" key="1">
    <source>
        <dbReference type="EMBL" id="ROL45669.1"/>
    </source>
</evidence>